<accession>A0A0X8D7Y4</accession>
<dbReference type="Pfam" id="PF05685">
    <property type="entry name" value="Uma2"/>
    <property type="match status" value="1"/>
</dbReference>
<dbReference type="KEGG" id="tpar:AV541_04560"/>
<organism evidence="2 3">
    <name type="scientific">Thermus parvatiensis</name>
    <dbReference type="NCBI Taxonomy" id="456163"/>
    <lineage>
        <taxon>Bacteria</taxon>
        <taxon>Thermotogati</taxon>
        <taxon>Deinococcota</taxon>
        <taxon>Deinococci</taxon>
        <taxon>Thermales</taxon>
        <taxon>Thermaceae</taxon>
        <taxon>Thermus</taxon>
    </lineage>
</organism>
<gene>
    <name evidence="2" type="ORF">AV541_04560</name>
</gene>
<proteinExistence type="predicted"/>
<evidence type="ECO:0000313" key="2">
    <source>
        <dbReference type="EMBL" id="AMA75464.1"/>
    </source>
</evidence>
<dbReference type="RefSeq" id="WP_060384342.1">
    <property type="nucleotide sequence ID" value="NZ_CP014141.1"/>
</dbReference>
<dbReference type="PANTHER" id="PTHR35400:SF1">
    <property type="entry name" value="SLR1083 PROTEIN"/>
    <property type="match status" value="1"/>
</dbReference>
<dbReference type="PANTHER" id="PTHR35400">
    <property type="entry name" value="SLR1083 PROTEIN"/>
    <property type="match status" value="1"/>
</dbReference>
<dbReference type="InterPro" id="IPR011335">
    <property type="entry name" value="Restrct_endonuc-II-like"/>
</dbReference>
<dbReference type="CDD" id="cd06260">
    <property type="entry name" value="DUF820-like"/>
    <property type="match status" value="1"/>
</dbReference>
<evidence type="ECO:0000259" key="1">
    <source>
        <dbReference type="Pfam" id="PF05685"/>
    </source>
</evidence>
<reference evidence="2 3" key="1">
    <citation type="submission" date="2016-01" db="EMBL/GenBank/DDBJ databases">
        <title>Genome sequence of Thermus parvatiensis, a thermophile isolated from a hot water spring.</title>
        <authorList>
            <person name="Tripathi C."/>
            <person name="Lal R."/>
        </authorList>
    </citation>
    <scope>NUCLEOTIDE SEQUENCE [LARGE SCALE GENOMIC DNA]</scope>
    <source>
        <strain evidence="2 3">RL</strain>
    </source>
</reference>
<dbReference type="Proteomes" id="UP000061630">
    <property type="component" value="Chromosome"/>
</dbReference>
<dbReference type="AlphaFoldDB" id="A0A0X8D7Y4"/>
<dbReference type="SUPFAM" id="SSF52980">
    <property type="entry name" value="Restriction endonuclease-like"/>
    <property type="match status" value="1"/>
</dbReference>
<evidence type="ECO:0000313" key="3">
    <source>
        <dbReference type="Proteomes" id="UP000061630"/>
    </source>
</evidence>
<dbReference type="InterPro" id="IPR008538">
    <property type="entry name" value="Uma2"/>
</dbReference>
<dbReference type="InterPro" id="IPR012296">
    <property type="entry name" value="Nuclease_put_TT1808"/>
</dbReference>
<sequence>MTRHKISLEEFHRMVEAGVFPEDLRLELVEGDLVEMSPIGKRHAAKVAKLTALFGPLVPQKAILFVQSPLVVGESELYPDLALLKPRPDFYEEELPQGRDALLVVEVAESSLRYDLQVKLPLYAQAGVPEVWVVDLEGKRVLVHRKPEGGGYREAEALGPGARLSFHGVEIPAEELL</sequence>
<dbReference type="EMBL" id="CP014141">
    <property type="protein sequence ID" value="AMA75464.1"/>
    <property type="molecule type" value="Genomic_DNA"/>
</dbReference>
<name>A0A0X8D7Y4_9DEIN</name>
<protein>
    <recommendedName>
        <fullName evidence="1">Putative restriction endonuclease domain-containing protein</fullName>
    </recommendedName>
</protein>
<dbReference type="Gene3D" id="3.90.1570.10">
    <property type="entry name" value="tt1808, chain A"/>
    <property type="match status" value="1"/>
</dbReference>
<feature type="domain" description="Putative restriction endonuclease" evidence="1">
    <location>
        <begin position="8"/>
        <end position="165"/>
    </location>
</feature>